<dbReference type="Proteomes" id="UP000295367">
    <property type="component" value="Unassembled WGS sequence"/>
</dbReference>
<dbReference type="AlphaFoldDB" id="A0A4R3YBE6"/>
<reference evidence="1 2" key="1">
    <citation type="submission" date="2019-03" db="EMBL/GenBank/DDBJ databases">
        <title>Genomic Encyclopedia of Type Strains, Phase IV (KMG-IV): sequencing the most valuable type-strain genomes for metagenomic binning, comparative biology and taxonomic classification.</title>
        <authorList>
            <person name="Goeker M."/>
        </authorList>
    </citation>
    <scope>NUCLEOTIDE SEQUENCE [LARGE SCALE GENOMIC DNA]</scope>
    <source>
        <strain evidence="1 2">DSM 100309</strain>
    </source>
</reference>
<gene>
    <name evidence="1" type="ORF">EDC63_103164</name>
</gene>
<evidence type="ECO:0000313" key="2">
    <source>
        <dbReference type="Proteomes" id="UP000295367"/>
    </source>
</evidence>
<name>A0A4R3YBE6_9PROT</name>
<evidence type="ECO:0000313" key="1">
    <source>
        <dbReference type="EMBL" id="TCV89092.1"/>
    </source>
</evidence>
<dbReference type="RefSeq" id="WP_124945884.1">
    <property type="nucleotide sequence ID" value="NZ_BHVT01000020.1"/>
</dbReference>
<dbReference type="EMBL" id="SMCO01000003">
    <property type="protein sequence ID" value="TCV89092.1"/>
    <property type="molecule type" value="Genomic_DNA"/>
</dbReference>
<proteinExistence type="predicted"/>
<organism evidence="1 2">
    <name type="scientific">Sulfurirhabdus autotrophica</name>
    <dbReference type="NCBI Taxonomy" id="1706046"/>
    <lineage>
        <taxon>Bacteria</taxon>
        <taxon>Pseudomonadati</taxon>
        <taxon>Pseudomonadota</taxon>
        <taxon>Betaproteobacteria</taxon>
        <taxon>Nitrosomonadales</taxon>
        <taxon>Sulfuricellaceae</taxon>
        <taxon>Sulfurirhabdus</taxon>
    </lineage>
</organism>
<sequence length="117" mass="13411">MLVKYKQTLPAKELHLEPCKPLWQIVPTRDEDGRPLCDFMMFIPGLRKKSAMHIESVFRHIQAVLEHYQEVVFANVNLPINVLWVSLKHRPGLILEIAAAIKLLVPEAVLVAQKPQN</sequence>
<protein>
    <submittedName>
        <fullName evidence="1">Uncharacterized protein</fullName>
    </submittedName>
</protein>
<comment type="caution">
    <text evidence="1">The sequence shown here is derived from an EMBL/GenBank/DDBJ whole genome shotgun (WGS) entry which is preliminary data.</text>
</comment>
<dbReference type="OrthoDB" id="5296715at2"/>
<accession>A0A4R3YBE6</accession>
<keyword evidence="2" id="KW-1185">Reference proteome</keyword>